<proteinExistence type="predicted"/>
<organism evidence="1 2">
    <name type="scientific">Deefgea chitinilytica</name>
    <dbReference type="NCBI Taxonomy" id="570276"/>
    <lineage>
        <taxon>Bacteria</taxon>
        <taxon>Pseudomonadati</taxon>
        <taxon>Pseudomonadota</taxon>
        <taxon>Betaproteobacteria</taxon>
        <taxon>Neisseriales</taxon>
        <taxon>Chitinibacteraceae</taxon>
        <taxon>Deefgea</taxon>
    </lineage>
</organism>
<evidence type="ECO:0008006" key="3">
    <source>
        <dbReference type="Google" id="ProtNLM"/>
    </source>
</evidence>
<dbReference type="RefSeq" id="WP_239078410.1">
    <property type="nucleotide sequence ID" value="NZ_WOFE01000002.1"/>
</dbReference>
<keyword evidence="2" id="KW-1185">Reference proteome</keyword>
<name>A0ABS2CAS3_9NEIS</name>
<dbReference type="Proteomes" id="UP001195660">
    <property type="component" value="Unassembled WGS sequence"/>
</dbReference>
<protein>
    <recommendedName>
        <fullName evidence="3">LexA regulated protein</fullName>
    </recommendedName>
</protein>
<accession>A0ABS2CAS3</accession>
<sequence length="91" mass="10123">MPMKKYELEKRKAEKLHNDLSAANAPARFGHAAGTVLDKKEQRKLDQAKGLVPFACKLNQDLIKQLHEACTAREISVNDLVAELIQAGLNK</sequence>
<reference evidence="1 2" key="1">
    <citation type="submission" date="2019-11" db="EMBL/GenBank/DDBJ databases">
        <title>Novel Deefgea species.</title>
        <authorList>
            <person name="Han J.-H."/>
        </authorList>
    </citation>
    <scope>NUCLEOTIDE SEQUENCE [LARGE SCALE GENOMIC DNA]</scope>
    <source>
        <strain evidence="1 2">LMG 24817</strain>
    </source>
</reference>
<gene>
    <name evidence="1" type="ORF">GM173_06580</name>
</gene>
<dbReference type="EMBL" id="WOFE01000002">
    <property type="protein sequence ID" value="MBM5571244.1"/>
    <property type="molecule type" value="Genomic_DNA"/>
</dbReference>
<evidence type="ECO:0000313" key="2">
    <source>
        <dbReference type="Proteomes" id="UP001195660"/>
    </source>
</evidence>
<comment type="caution">
    <text evidence="1">The sequence shown here is derived from an EMBL/GenBank/DDBJ whole genome shotgun (WGS) entry which is preliminary data.</text>
</comment>
<evidence type="ECO:0000313" key="1">
    <source>
        <dbReference type="EMBL" id="MBM5571244.1"/>
    </source>
</evidence>